<feature type="transmembrane region" description="Helical" evidence="6">
    <location>
        <begin position="175"/>
        <end position="195"/>
    </location>
</feature>
<keyword evidence="3 6" id="KW-0812">Transmembrane</keyword>
<organism evidence="8 9">
    <name type="scientific">[Candida] arabinofermentans NRRL YB-2248</name>
    <dbReference type="NCBI Taxonomy" id="983967"/>
    <lineage>
        <taxon>Eukaryota</taxon>
        <taxon>Fungi</taxon>
        <taxon>Dikarya</taxon>
        <taxon>Ascomycota</taxon>
        <taxon>Saccharomycotina</taxon>
        <taxon>Pichiomycetes</taxon>
        <taxon>Pichiales</taxon>
        <taxon>Pichiaceae</taxon>
        <taxon>Ogataea</taxon>
        <taxon>Ogataea/Candida clade</taxon>
    </lineage>
</organism>
<evidence type="ECO:0000259" key="7">
    <source>
        <dbReference type="Pfam" id="PF01490"/>
    </source>
</evidence>
<evidence type="ECO:0000256" key="4">
    <source>
        <dbReference type="ARBA" id="ARBA00022989"/>
    </source>
</evidence>
<feature type="domain" description="Amino acid transporter transmembrane" evidence="7">
    <location>
        <begin position="93"/>
        <end position="456"/>
    </location>
</feature>
<dbReference type="EMBL" id="KV453870">
    <property type="protein sequence ID" value="ODV82932.1"/>
    <property type="molecule type" value="Genomic_DNA"/>
</dbReference>
<dbReference type="InterPro" id="IPR013057">
    <property type="entry name" value="AA_transpt_TM"/>
</dbReference>
<evidence type="ECO:0000256" key="5">
    <source>
        <dbReference type="ARBA" id="ARBA00023136"/>
    </source>
</evidence>
<sequence length="543" mass="60261">MSFQKEKDNEKSSTVDVTMLSDGDEVSEIKNPDLYTRLFYAQRYLETQYEEIKSEKLFGAFNTKIKNSLTINKLEPTSDDYPKLNTVEQTLRTAHWFSCAGLLTAEIMGAIVVPYSLGILGYVPGNLLLVFLFFLTLLSGGVIWWLFLLLDSPEFPVRTFSDIAFVIGGEYCRQAVTFLQIVGMILTTAGAVLASAQTIILIRTERVCWIGIVLLIAGTQAIVGHIKQLSNLGKICLFVSFTNYISLFVQMGYMGKPNYANALSLLGLEEAPVMKYAFTPNQPLIDRVVGASNIAYVFAGSIVFPEIISEMRRPWEFWKSLLVAEGCILVIYLLFGNYVYSKQGQFSLTPAVFGISDEKALKGLCLITFLTGFIQSVFYGHISCKIAFKNYMPMLFKNLDLSTKRGTFLWSATVLTIWICVFIIAAGVPQVSAVGSFTSALTMIPLTFCFPFIFQIWGLFVTANASNIDSFDCSTLTVIQKPQTFMVKISTGFRHHWFLSTLYLGLGLGALAFAGLGIYSSVEYMKVLFAISSATSFSCVSPV</sequence>
<feature type="transmembrane region" description="Helical" evidence="6">
    <location>
        <begin position="127"/>
        <end position="147"/>
    </location>
</feature>
<dbReference type="Pfam" id="PF01490">
    <property type="entry name" value="Aa_trans"/>
    <property type="match status" value="1"/>
</dbReference>
<feature type="transmembrane region" description="Helical" evidence="6">
    <location>
        <begin position="497"/>
        <end position="519"/>
    </location>
</feature>
<feature type="transmembrane region" description="Helical" evidence="6">
    <location>
        <begin position="232"/>
        <end position="249"/>
    </location>
</feature>
<reference evidence="9" key="1">
    <citation type="submission" date="2016-04" db="EMBL/GenBank/DDBJ databases">
        <title>Comparative genomics of biotechnologically important yeasts.</title>
        <authorList>
            <consortium name="DOE Joint Genome Institute"/>
            <person name="Riley R."/>
            <person name="Haridas S."/>
            <person name="Wolfe K.H."/>
            <person name="Lopes M.R."/>
            <person name="Hittinger C.T."/>
            <person name="Goker M."/>
            <person name="Salamov A."/>
            <person name="Wisecaver J."/>
            <person name="Long T.M."/>
            <person name="Aerts A.L."/>
            <person name="Barry K."/>
            <person name="Choi C."/>
            <person name="Clum A."/>
            <person name="Coughlan A.Y."/>
            <person name="Deshpande S."/>
            <person name="Douglass A.P."/>
            <person name="Hanson S.J."/>
            <person name="Klenk H.-P."/>
            <person name="Labutti K."/>
            <person name="Lapidus A."/>
            <person name="Lindquist E."/>
            <person name="Lipzen A."/>
            <person name="Meier-Kolthoff J.P."/>
            <person name="Ohm R.A."/>
            <person name="Otillar R.P."/>
            <person name="Pangilinan J."/>
            <person name="Peng Y."/>
            <person name="Rokas A."/>
            <person name="Rosa C.A."/>
            <person name="Scheuner C."/>
            <person name="Sibirny A.A."/>
            <person name="Slot J.C."/>
            <person name="Stielow J.B."/>
            <person name="Sun H."/>
            <person name="Kurtzman C.P."/>
            <person name="Blackwell M."/>
            <person name="Grigoriev I.V."/>
            <person name="Jeffries T.W."/>
        </authorList>
    </citation>
    <scope>NUCLEOTIDE SEQUENCE [LARGE SCALE GENOMIC DNA]</scope>
    <source>
        <strain evidence="9">NRRL YB-2248</strain>
    </source>
</reference>
<evidence type="ECO:0000256" key="3">
    <source>
        <dbReference type="ARBA" id="ARBA00022692"/>
    </source>
</evidence>
<keyword evidence="9" id="KW-1185">Reference proteome</keyword>
<feature type="transmembrane region" description="Helical" evidence="6">
    <location>
        <begin position="440"/>
        <end position="461"/>
    </location>
</feature>
<evidence type="ECO:0000256" key="1">
    <source>
        <dbReference type="ARBA" id="ARBA00004370"/>
    </source>
</evidence>
<feature type="transmembrane region" description="Helical" evidence="6">
    <location>
        <begin position="321"/>
        <end position="340"/>
    </location>
</feature>
<dbReference type="GO" id="GO:0016020">
    <property type="term" value="C:membrane"/>
    <property type="evidence" value="ECO:0007669"/>
    <property type="project" value="UniProtKB-SubCell"/>
</dbReference>
<keyword evidence="4 6" id="KW-1133">Transmembrane helix</keyword>
<feature type="transmembrane region" description="Helical" evidence="6">
    <location>
        <begin position="360"/>
        <end position="388"/>
    </location>
</feature>
<name>A0A1E4SU32_9ASCO</name>
<dbReference type="PANTHER" id="PTHR48017">
    <property type="entry name" value="OS05G0424000 PROTEIN-RELATED"/>
    <property type="match status" value="1"/>
</dbReference>
<keyword evidence="5 6" id="KW-0472">Membrane</keyword>
<proteinExistence type="predicted"/>
<feature type="transmembrane region" description="Helical" evidence="6">
    <location>
        <begin position="408"/>
        <end position="428"/>
    </location>
</feature>
<feature type="transmembrane region" description="Helical" evidence="6">
    <location>
        <begin position="207"/>
        <end position="226"/>
    </location>
</feature>
<evidence type="ECO:0000256" key="6">
    <source>
        <dbReference type="SAM" id="Phobius"/>
    </source>
</evidence>
<dbReference type="Proteomes" id="UP000094801">
    <property type="component" value="Unassembled WGS sequence"/>
</dbReference>
<evidence type="ECO:0000313" key="8">
    <source>
        <dbReference type="EMBL" id="ODV82932.1"/>
    </source>
</evidence>
<accession>A0A1E4SU32</accession>
<dbReference type="OrthoDB" id="40134at2759"/>
<protein>
    <recommendedName>
        <fullName evidence="7">Amino acid transporter transmembrane domain-containing protein</fullName>
    </recommendedName>
</protein>
<evidence type="ECO:0000313" key="9">
    <source>
        <dbReference type="Proteomes" id="UP000094801"/>
    </source>
</evidence>
<keyword evidence="2" id="KW-0813">Transport</keyword>
<dbReference type="AlphaFoldDB" id="A0A1E4SU32"/>
<gene>
    <name evidence="8" type="ORF">CANARDRAFT_10025</name>
</gene>
<comment type="subcellular location">
    <subcellularLocation>
        <location evidence="1">Membrane</location>
    </subcellularLocation>
</comment>
<evidence type="ECO:0000256" key="2">
    <source>
        <dbReference type="ARBA" id="ARBA00022448"/>
    </source>
</evidence>
<feature type="transmembrane region" description="Helical" evidence="6">
    <location>
        <begin position="94"/>
        <end position="115"/>
    </location>
</feature>
<dbReference type="STRING" id="983967.A0A1E4SU32"/>